<protein>
    <submittedName>
        <fullName evidence="1">Uncharacterized protein</fullName>
    </submittedName>
</protein>
<evidence type="ECO:0000313" key="1">
    <source>
        <dbReference type="EMBL" id="KAJ8721101.1"/>
    </source>
</evidence>
<reference evidence="1" key="1">
    <citation type="submission" date="2023-03" db="EMBL/GenBank/DDBJ databases">
        <title>Chromosome-level genomes of two armyworms, Mythimna separata and Mythimna loreyi, provide insights into the biosynthesis and reception of sex pheromones.</title>
        <authorList>
            <person name="Zhao H."/>
        </authorList>
    </citation>
    <scope>NUCLEOTIDE SEQUENCE</scope>
    <source>
        <strain evidence="1">BeijingLab</strain>
    </source>
</reference>
<proteinExistence type="predicted"/>
<organism evidence="1 2">
    <name type="scientific">Mythimna loreyi</name>
    <dbReference type="NCBI Taxonomy" id="667449"/>
    <lineage>
        <taxon>Eukaryota</taxon>
        <taxon>Metazoa</taxon>
        <taxon>Ecdysozoa</taxon>
        <taxon>Arthropoda</taxon>
        <taxon>Hexapoda</taxon>
        <taxon>Insecta</taxon>
        <taxon>Pterygota</taxon>
        <taxon>Neoptera</taxon>
        <taxon>Endopterygota</taxon>
        <taxon>Lepidoptera</taxon>
        <taxon>Glossata</taxon>
        <taxon>Ditrysia</taxon>
        <taxon>Noctuoidea</taxon>
        <taxon>Noctuidae</taxon>
        <taxon>Noctuinae</taxon>
        <taxon>Hadenini</taxon>
        <taxon>Mythimna</taxon>
    </lineage>
</organism>
<dbReference type="Proteomes" id="UP001231649">
    <property type="component" value="Chromosome 19"/>
</dbReference>
<comment type="caution">
    <text evidence="1">The sequence shown here is derived from an EMBL/GenBank/DDBJ whole genome shotgun (WGS) entry which is preliminary data.</text>
</comment>
<accession>A0ACC2QP30</accession>
<evidence type="ECO:0000313" key="2">
    <source>
        <dbReference type="Proteomes" id="UP001231649"/>
    </source>
</evidence>
<sequence>MIDCARQRGPCSLKPLLDPPPPPPPPPPPFPWIYVVGVLSFFGAFGSMYKLYLWREMKRKMREKDIWRPRNKVKRPYSERDLPDCVQYLIIGTGAAGWAAYRAIMQHDKFAKVFFITKEDFLPYRRPPLSKLMWWNKDPPDVKTLHYIEDSKRKTALNAECIDFMDPIKFYRKKRGPAVSLASGWCVLRIDPDDHVAWVKTMCGERPIYYERCLLAPGVKPKNLDIIKAAPKAVRDKICRLRTIRDLEIAFRRVKEAKHVTVVGAGPLGCELAWYLGKMNTVVERKEDEPPIEIVHVYKDKGVLSGILPEYLGEWAAEQIKCAQVTQIPKAQVYDVFETKDGRLEMTLSNGKSLVTDYAFFAIGAEPRVDIAEDSTLERDFVNGGYLVNTELEARTHLYIAGDAASYYHQWRDTRLRVEHYLNAEEQGFVAGANMTGFWLPCNMEPHYWLRLGESLQVEVIGEVGACLPIVGLFKECEDIESDEDADRLITKEKGDRTCFKKRPEGTEYFNRYKRGMLFYLRDEIVVGFVFWNLPPIEDRLEVCNELLRAKPSYQEINTLAELLGFPGSKCVYKPPELEEDKGPCITRFKTW</sequence>
<name>A0ACC2QP30_9NEOP</name>
<dbReference type="EMBL" id="CM056795">
    <property type="protein sequence ID" value="KAJ8721101.1"/>
    <property type="molecule type" value="Genomic_DNA"/>
</dbReference>
<keyword evidence="2" id="KW-1185">Reference proteome</keyword>
<gene>
    <name evidence="1" type="ORF">PYW08_006566</name>
</gene>